<gene>
    <name evidence="1" type="ORF">BU23DRAFT_572730</name>
</gene>
<dbReference type="AlphaFoldDB" id="A0A6A5UTN4"/>
<evidence type="ECO:0000313" key="2">
    <source>
        <dbReference type="Proteomes" id="UP000800036"/>
    </source>
</evidence>
<proteinExistence type="predicted"/>
<accession>A0A6A5UTN4</accession>
<reference evidence="1" key="1">
    <citation type="journal article" date="2020" name="Stud. Mycol.">
        <title>101 Dothideomycetes genomes: a test case for predicting lifestyles and emergence of pathogens.</title>
        <authorList>
            <person name="Haridas S."/>
            <person name="Albert R."/>
            <person name="Binder M."/>
            <person name="Bloem J."/>
            <person name="Labutti K."/>
            <person name="Salamov A."/>
            <person name="Andreopoulos B."/>
            <person name="Baker S."/>
            <person name="Barry K."/>
            <person name="Bills G."/>
            <person name="Bluhm B."/>
            <person name="Cannon C."/>
            <person name="Castanera R."/>
            <person name="Culley D."/>
            <person name="Daum C."/>
            <person name="Ezra D."/>
            <person name="Gonzalez J."/>
            <person name="Henrissat B."/>
            <person name="Kuo A."/>
            <person name="Liang C."/>
            <person name="Lipzen A."/>
            <person name="Lutzoni F."/>
            <person name="Magnuson J."/>
            <person name="Mondo S."/>
            <person name="Nolan M."/>
            <person name="Ohm R."/>
            <person name="Pangilinan J."/>
            <person name="Park H.-J."/>
            <person name="Ramirez L."/>
            <person name="Alfaro M."/>
            <person name="Sun H."/>
            <person name="Tritt A."/>
            <person name="Yoshinaga Y."/>
            <person name="Zwiers L.-H."/>
            <person name="Turgeon B."/>
            <person name="Goodwin S."/>
            <person name="Spatafora J."/>
            <person name="Crous P."/>
            <person name="Grigoriev I."/>
        </authorList>
    </citation>
    <scope>NUCLEOTIDE SEQUENCE</scope>
    <source>
        <strain evidence="1">CBS 107.79</strain>
    </source>
</reference>
<evidence type="ECO:0000313" key="1">
    <source>
        <dbReference type="EMBL" id="KAF1968054.1"/>
    </source>
</evidence>
<organism evidence="1 2">
    <name type="scientific">Bimuria novae-zelandiae CBS 107.79</name>
    <dbReference type="NCBI Taxonomy" id="1447943"/>
    <lineage>
        <taxon>Eukaryota</taxon>
        <taxon>Fungi</taxon>
        <taxon>Dikarya</taxon>
        <taxon>Ascomycota</taxon>
        <taxon>Pezizomycotina</taxon>
        <taxon>Dothideomycetes</taxon>
        <taxon>Pleosporomycetidae</taxon>
        <taxon>Pleosporales</taxon>
        <taxon>Massarineae</taxon>
        <taxon>Didymosphaeriaceae</taxon>
        <taxon>Bimuria</taxon>
    </lineage>
</organism>
<dbReference type="Proteomes" id="UP000800036">
    <property type="component" value="Unassembled WGS sequence"/>
</dbReference>
<keyword evidence="2" id="KW-1185">Reference proteome</keyword>
<name>A0A6A5UTN4_9PLEO</name>
<protein>
    <submittedName>
        <fullName evidence="1">Uncharacterized protein</fullName>
    </submittedName>
</protein>
<dbReference type="EMBL" id="ML976725">
    <property type="protein sequence ID" value="KAF1968054.1"/>
    <property type="molecule type" value="Genomic_DNA"/>
</dbReference>
<sequence length="270" mass="30363">MARRTCRLNEHVKPEPHASFGATTADTWWPYPLFLVDLRAVYTVRGCAVDFVGNCCDDGDFHPRDVELVEYGWNVGNGMNRPDTGSIRSSTFDSIVPGTRIGILKPEGKKVTIPQCTLSPMEVHPNLSTYQIARGPESERSHAHPLSCLGNLLCSVHAACTASMYVSSLKTRQWCDATSPGLWRRISLQLRYPLLVKYVDAHAEPQTRDSSSVPVKSPVSRASGVVAFLFAYRQLEMRFMRYGNRAQGRQVPSRDATYRYQLRYYGNALR</sequence>